<feature type="transmembrane region" description="Helical" evidence="12">
    <location>
        <begin position="6"/>
        <end position="22"/>
    </location>
</feature>
<accession>A0AA96LPW1</accession>
<evidence type="ECO:0000256" key="11">
    <source>
        <dbReference type="ARBA" id="ARBA00023201"/>
    </source>
</evidence>
<evidence type="ECO:0000256" key="3">
    <source>
        <dbReference type="ARBA" id="ARBA00022448"/>
    </source>
</evidence>
<keyword evidence="11" id="KW-0739">Sodium transport</keyword>
<evidence type="ECO:0000256" key="4">
    <source>
        <dbReference type="ARBA" id="ARBA00022449"/>
    </source>
</evidence>
<protein>
    <submittedName>
        <fullName evidence="14">Cation:proton antiporter</fullName>
    </submittedName>
</protein>
<evidence type="ECO:0000256" key="9">
    <source>
        <dbReference type="ARBA" id="ARBA00023065"/>
    </source>
</evidence>
<dbReference type="KEGG" id="proo:MJB10_25825"/>
<feature type="transmembrane region" description="Helical" evidence="12">
    <location>
        <begin position="160"/>
        <end position="182"/>
    </location>
</feature>
<comment type="similarity">
    <text evidence="2">Belongs to the monovalent cation:proton antiporter 1 (CPA1) transporter (TC 2.A.36) family.</text>
</comment>
<feature type="transmembrane region" description="Helical" evidence="12">
    <location>
        <begin position="301"/>
        <end position="323"/>
    </location>
</feature>
<dbReference type="GO" id="GO:0005886">
    <property type="term" value="C:plasma membrane"/>
    <property type="evidence" value="ECO:0007669"/>
    <property type="project" value="UniProtKB-SubCell"/>
</dbReference>
<evidence type="ECO:0000313" key="15">
    <source>
        <dbReference type="Proteomes" id="UP001304650"/>
    </source>
</evidence>
<dbReference type="InterPro" id="IPR018422">
    <property type="entry name" value="Cation/H_exchanger_CPA1"/>
</dbReference>
<keyword evidence="15" id="KW-1185">Reference proteome</keyword>
<keyword evidence="10 12" id="KW-0472">Membrane</keyword>
<evidence type="ECO:0000256" key="1">
    <source>
        <dbReference type="ARBA" id="ARBA00004651"/>
    </source>
</evidence>
<sequence length="393" mass="42411">MIHYWLILMCIAVAIAYLADKIKQPYPTLLVVAGLLLGLFPIPALHDIKEYVASDTIFKTTVILIFLSALIGDAALKLHAHELKDNKRSILMLALLGTLLTFVLITALCYTLLGLSLQNALVFGSLMAATDPVSVLSIFKSLGLNQKLSVIVEGESLANDGVAVVLFKIALVTTTLSLSGVLSGSFEFVKVVVAGMLIGLLFGYLASRITATIDNYLVEIGLSIVLFYGAFEVAEMFHLSGVIAVVFAGLVLGSYGKKIGMSDLTLEKMDSFWEVIAFIGNAIIFLMVGLEISNIDFADKWFEITVSIGIVLAARFVAVYVSLSMDHSIPQAWKPIIAWGGLKGSLSIALLLGVAPDFEGRDLLLAMTFSNVVFSLLVQGTTLSWLVKILKVR</sequence>
<feature type="transmembrane region" description="Helical" evidence="12">
    <location>
        <begin position="188"/>
        <end position="206"/>
    </location>
</feature>
<comment type="subcellular location">
    <subcellularLocation>
        <location evidence="1">Cell membrane</location>
        <topology evidence="1">Multi-pass membrane protein</topology>
    </subcellularLocation>
</comment>
<feature type="transmembrane region" description="Helical" evidence="12">
    <location>
        <begin position="367"/>
        <end position="387"/>
    </location>
</feature>
<feature type="transmembrane region" description="Helical" evidence="12">
    <location>
        <begin position="237"/>
        <end position="255"/>
    </location>
</feature>
<dbReference type="GO" id="GO:0015386">
    <property type="term" value="F:potassium:proton antiporter activity"/>
    <property type="evidence" value="ECO:0007669"/>
    <property type="project" value="TreeGrafter"/>
</dbReference>
<reference evidence="14" key="1">
    <citation type="submission" date="2022-02" db="EMBL/GenBank/DDBJ databases">
        <title>Paenibacillus sp. MBLB1832 Whole Genome Shotgun Sequencing.</title>
        <authorList>
            <person name="Hwang C.Y."/>
            <person name="Cho E.-S."/>
            <person name="Seo M.-J."/>
        </authorList>
    </citation>
    <scope>NUCLEOTIDE SEQUENCE</scope>
    <source>
        <strain evidence="14">MBLB1832</strain>
    </source>
</reference>
<feature type="transmembrane region" description="Helical" evidence="12">
    <location>
        <begin position="275"/>
        <end position="295"/>
    </location>
</feature>
<keyword evidence="4" id="KW-0050">Antiport</keyword>
<name>A0AA96LPW1_9BACL</name>
<keyword evidence="5" id="KW-1003">Cell membrane</keyword>
<dbReference type="Proteomes" id="UP001304650">
    <property type="component" value="Chromosome"/>
</dbReference>
<dbReference type="GO" id="GO:0015385">
    <property type="term" value="F:sodium:proton antiporter activity"/>
    <property type="evidence" value="ECO:0007669"/>
    <property type="project" value="InterPro"/>
</dbReference>
<feature type="transmembrane region" description="Helical" evidence="12">
    <location>
        <begin position="335"/>
        <end position="355"/>
    </location>
</feature>
<dbReference type="EMBL" id="CP130319">
    <property type="protein sequence ID" value="WNR44441.1"/>
    <property type="molecule type" value="Genomic_DNA"/>
</dbReference>
<feature type="transmembrane region" description="Helical" evidence="12">
    <location>
        <begin position="57"/>
        <end position="78"/>
    </location>
</feature>
<dbReference type="InterPro" id="IPR006153">
    <property type="entry name" value="Cation/H_exchanger_TM"/>
</dbReference>
<evidence type="ECO:0000256" key="2">
    <source>
        <dbReference type="ARBA" id="ARBA00007367"/>
    </source>
</evidence>
<dbReference type="Pfam" id="PF00999">
    <property type="entry name" value="Na_H_Exchanger"/>
    <property type="match status" value="1"/>
</dbReference>
<feature type="transmembrane region" description="Helical" evidence="12">
    <location>
        <begin position="29"/>
        <end position="45"/>
    </location>
</feature>
<keyword evidence="3" id="KW-0813">Transport</keyword>
<dbReference type="GO" id="GO:0051453">
    <property type="term" value="P:regulation of intracellular pH"/>
    <property type="evidence" value="ECO:0007669"/>
    <property type="project" value="TreeGrafter"/>
</dbReference>
<evidence type="ECO:0000313" key="14">
    <source>
        <dbReference type="EMBL" id="WNR44441.1"/>
    </source>
</evidence>
<organism evidence="14 15">
    <name type="scientific">Paenibacillus roseopurpureus</name>
    <dbReference type="NCBI Taxonomy" id="2918901"/>
    <lineage>
        <taxon>Bacteria</taxon>
        <taxon>Bacillati</taxon>
        <taxon>Bacillota</taxon>
        <taxon>Bacilli</taxon>
        <taxon>Bacillales</taxon>
        <taxon>Paenibacillaceae</taxon>
        <taxon>Paenibacillus</taxon>
    </lineage>
</organism>
<dbReference type="PANTHER" id="PTHR10110">
    <property type="entry name" value="SODIUM/HYDROGEN EXCHANGER"/>
    <property type="match status" value="1"/>
</dbReference>
<evidence type="ECO:0000256" key="5">
    <source>
        <dbReference type="ARBA" id="ARBA00022475"/>
    </source>
</evidence>
<evidence type="ECO:0000256" key="7">
    <source>
        <dbReference type="ARBA" id="ARBA00022989"/>
    </source>
</evidence>
<feature type="transmembrane region" description="Helical" evidence="12">
    <location>
        <begin position="90"/>
        <end position="113"/>
    </location>
</feature>
<feature type="domain" description="Cation/H+ exchanger transmembrane" evidence="13">
    <location>
        <begin position="12"/>
        <end position="388"/>
    </location>
</feature>
<keyword evidence="8" id="KW-0915">Sodium</keyword>
<evidence type="ECO:0000259" key="13">
    <source>
        <dbReference type="Pfam" id="PF00999"/>
    </source>
</evidence>
<keyword evidence="7 12" id="KW-1133">Transmembrane helix</keyword>
<keyword evidence="6 12" id="KW-0812">Transmembrane</keyword>
<dbReference type="Gene3D" id="6.10.140.1330">
    <property type="match status" value="1"/>
</dbReference>
<dbReference type="AlphaFoldDB" id="A0AA96LPW1"/>
<dbReference type="PANTHER" id="PTHR10110:SF195">
    <property type="entry name" value="NA(+)_H(+) ANTIPORTER NHAS2"/>
    <property type="match status" value="1"/>
</dbReference>
<keyword evidence="9" id="KW-0406">Ion transport</keyword>
<dbReference type="GO" id="GO:0098719">
    <property type="term" value="P:sodium ion import across plasma membrane"/>
    <property type="evidence" value="ECO:0007669"/>
    <property type="project" value="TreeGrafter"/>
</dbReference>
<proteinExistence type="inferred from homology"/>
<evidence type="ECO:0000256" key="12">
    <source>
        <dbReference type="SAM" id="Phobius"/>
    </source>
</evidence>
<evidence type="ECO:0000256" key="8">
    <source>
        <dbReference type="ARBA" id="ARBA00023053"/>
    </source>
</evidence>
<dbReference type="RefSeq" id="WP_314800038.1">
    <property type="nucleotide sequence ID" value="NZ_CP130319.1"/>
</dbReference>
<gene>
    <name evidence="14" type="ORF">MJB10_25825</name>
</gene>
<evidence type="ECO:0000256" key="6">
    <source>
        <dbReference type="ARBA" id="ARBA00022692"/>
    </source>
</evidence>
<evidence type="ECO:0000256" key="10">
    <source>
        <dbReference type="ARBA" id="ARBA00023136"/>
    </source>
</evidence>